<dbReference type="HOGENOM" id="CLU_335207_0_0_9"/>
<dbReference type="NCBIfam" id="NF047352">
    <property type="entry name" value="P_loop_sacsin"/>
    <property type="match status" value="1"/>
</dbReference>
<dbReference type="AlphaFoldDB" id="Q03X99"/>
<accession>Q03X99</accession>
<dbReference type="SUPFAM" id="SSF55874">
    <property type="entry name" value="ATPase domain of HSP90 chaperone/DNA topoisomerase II/histidine kinase"/>
    <property type="match status" value="1"/>
</dbReference>
<dbReference type="InterPro" id="IPR036890">
    <property type="entry name" value="HATPase_C_sf"/>
</dbReference>
<evidence type="ECO:0000313" key="2">
    <source>
        <dbReference type="Proteomes" id="UP000000362"/>
    </source>
</evidence>
<keyword evidence="2" id="KW-1185">Reference proteome</keyword>
<sequence length="807" mass="92848">MSNNINDINEIKDQMLKRQTVGKIFTEIQKLKHVDSNRKEKFRKRWLWELIQNANDCCKKNTKLDIQILFDENTKNLKFIHNGRGFQLSELWALITQASSKQSSEESTGQFGTGFITTTILSPKIKISSFLEDSGNDFEITIDRSGETHEDIAASVEENFSLLENLNCTEPNFFQSKTTVFEYDLNNSDDVDESIKAVQNGIKSLHEHARYLLVLNTSINSITVNDTKLSLYSDSQKFKNMENMKMFAVKNSAQQDYQYVAKYDFENGSLLTPLEKKDSNFSFSQISDQTARLFCKFPLVGTEKFPFPIVLNCDNFNTELDRDNIYIGDPLNTSILDTAAASFKDILNSLSSQTEVDIYNVCNLNIDSVKKMKKSQWLNSILETINNTRMVETSSGNLISITNQAGDIQVLVPTCAKEEYFDDFWELSYKLPNIQITSKDTSSGWRKIINNNFTFENVQQEYFRNKDLKKFLSIFNNGEEAIEWINKYYSIFEKADPKNLSESLLPNWSGEFKLAKTMKYTSGIDELFDLLLIIIPEMSKKIIHPKIIIPQTILSNITIFGDKEQAKLMEDRVLGIMHRLDIENNGKRESENQILFDKILIFFSKYQTFSKTNLPTLYKERNKLRPVDFSEELNKIGDIITEKGISPDSLKNILLNTEFTQAVENGLLDDPELIDRLRHEILHTPEAAIKVQKLIKRSVTNVYCSLLSNPLYTVPSTVELWKKESLSETVFKAKKQGRDILIVVRPTDEQKIIFYSEEELSTLSSDKFELWTDNNEIVTPVSLGDLLRTTQITEIPLVNLFTEKDNE</sequence>
<proteinExistence type="predicted"/>
<name>Q03X99_LEUMM</name>
<dbReference type="EMBL" id="CP000414">
    <property type="protein sequence ID" value="ABJ62173.1"/>
    <property type="molecule type" value="Genomic_DNA"/>
</dbReference>
<dbReference type="GeneID" id="29576819"/>
<gene>
    <name evidence="1" type="ordered locus">LEUM_1073</name>
</gene>
<organism evidence="1 2">
    <name type="scientific">Leuconostoc mesenteroides subsp. mesenteroides (strain ATCC 8293 / DSM 20343 / BCRC 11652 / CCM 1803 / JCM 6124 / NCDO 523 / NBRC 100496 / NCIMB 8023 / NCTC 12954 / NRRL B-1118 / 37Y)</name>
    <dbReference type="NCBI Taxonomy" id="203120"/>
    <lineage>
        <taxon>Bacteria</taxon>
        <taxon>Bacillati</taxon>
        <taxon>Bacillota</taxon>
        <taxon>Bacilli</taxon>
        <taxon>Lactobacillales</taxon>
        <taxon>Lactobacillaceae</taxon>
        <taxon>Leuconostoc</taxon>
    </lineage>
</organism>
<dbReference type="KEGG" id="lme:LEUM_1073"/>
<dbReference type="eggNOG" id="COG4249">
    <property type="taxonomic scope" value="Bacteria"/>
</dbReference>
<protein>
    <submittedName>
        <fullName evidence="1">Uncharacterized protein with HATPase_c domain</fullName>
    </submittedName>
</protein>
<dbReference type="Gene3D" id="3.30.565.10">
    <property type="entry name" value="Histidine kinase-like ATPase, C-terminal domain"/>
    <property type="match status" value="1"/>
</dbReference>
<dbReference type="RefSeq" id="WP_011679818.1">
    <property type="nucleotide sequence ID" value="NC_008531.1"/>
</dbReference>
<evidence type="ECO:0000313" key="1">
    <source>
        <dbReference type="EMBL" id="ABJ62173.1"/>
    </source>
</evidence>
<dbReference type="EnsemblBacteria" id="ABJ62173">
    <property type="protein sequence ID" value="ABJ62173"/>
    <property type="gene ID" value="LEUM_1073"/>
</dbReference>
<reference evidence="1 2" key="1">
    <citation type="journal article" date="2006" name="Proc. Natl. Acad. Sci. U.S.A.">
        <title>Comparative genomics of the lactic acid bacteria.</title>
        <authorList>
            <person name="Makarova K."/>
            <person name="Slesarev A."/>
            <person name="Wolf Y."/>
            <person name="Sorokin A."/>
            <person name="Mirkin B."/>
            <person name="Koonin E."/>
            <person name="Pavlov A."/>
            <person name="Pavlova N."/>
            <person name="Karamychev V."/>
            <person name="Polouchine N."/>
            <person name="Shakhova V."/>
            <person name="Grigoriev I."/>
            <person name="Lou Y."/>
            <person name="Rohksar D."/>
            <person name="Lucas S."/>
            <person name="Huang K."/>
            <person name="Goodstein D.M."/>
            <person name="Hawkins T."/>
            <person name="Plengvidhya V."/>
            <person name="Welker D."/>
            <person name="Hughes J."/>
            <person name="Goh Y."/>
            <person name="Benson A."/>
            <person name="Baldwin K."/>
            <person name="Lee J.H."/>
            <person name="Diaz-Muniz I."/>
            <person name="Dosti B."/>
            <person name="Smeianov V."/>
            <person name="Wechter W."/>
            <person name="Barabote R."/>
            <person name="Lorca G."/>
            <person name="Altermann E."/>
            <person name="Barrangou R."/>
            <person name="Ganesan B."/>
            <person name="Xie Y."/>
            <person name="Rawsthorne H."/>
            <person name="Tamir D."/>
            <person name="Parker C."/>
            <person name="Breidt F."/>
            <person name="Broadbent J."/>
            <person name="Hutkins R."/>
            <person name="O'Sullivan D."/>
            <person name="Steele J."/>
            <person name="Unlu G."/>
            <person name="Saier M."/>
            <person name="Klaenhammer T."/>
            <person name="Richardson P."/>
            <person name="Kozyavkin S."/>
            <person name="Weimer B."/>
            <person name="Mills D."/>
        </authorList>
    </citation>
    <scope>NUCLEOTIDE SEQUENCE [LARGE SCALE GENOMIC DNA]</scope>
    <source>
        <strain evidence="2">ATCC 8293 / DSM 20343 / BCRC 11652 / CCM 1803 / JCM 6124 / NCDO 523 / NBRC 100496 / NCIMB 8023 / NCTC 12954 / NRRL B-1118 / 37Y</strain>
    </source>
</reference>
<dbReference type="Proteomes" id="UP000000362">
    <property type="component" value="Chromosome"/>
</dbReference>